<dbReference type="VEuPathDB" id="CryptoDB:Cvel_19950"/>
<keyword evidence="5" id="KW-0521">NADP</keyword>
<dbReference type="PANTHER" id="PTHR44419">
    <property type="entry name" value="PROTOCHLOROPHYLLIDE REDUCTASE C, CHLOROPLASTIC"/>
    <property type="match status" value="1"/>
</dbReference>
<organism evidence="9">
    <name type="scientific">Chromera velia CCMP2878</name>
    <dbReference type="NCBI Taxonomy" id="1169474"/>
    <lineage>
        <taxon>Eukaryota</taxon>
        <taxon>Sar</taxon>
        <taxon>Alveolata</taxon>
        <taxon>Colpodellida</taxon>
        <taxon>Chromeraceae</taxon>
        <taxon>Chromera</taxon>
    </lineage>
</organism>
<sequence length="430" mass="46836">MRIGGLSALCLAAAGSMSAQAFVLRPQPSSLSSARTSAVSAPRSEDAVSLNAVVAPEKEDIFSKLGGLFGQDAPKVALPSLVNPNKAKVGNKKVVVITGASSGLGWYTVKSLIRQQGYFVVLAVRDTEKTRQMCLDAGINPNKDVEIMQVDLASFKSTRDFVKKYRKWAGDDIPLDRLICNAAVYFPQTPYPQFTEDGFEVSLQVNHLSHFLLAHLMLPDLQKSKDPRCVIVGSITGNTNTIGGGFVWPRAELNDLDGFSRMIKGEAGVPMIDGKNFNGAKAYKDAKLCNMMTMLEMHKKYNKSTGITFSSMYPGCIAETNLFRDKREWFRKLFPVFMKYVTGGYVSQEEAGDRLAQTVADPVCAKSGVYWSWNGNAQQVGVLKPGSKTPVGAGGSGGDIFENQLSGEAMDARKRERMWELSARAVGLDV</sequence>
<dbReference type="InterPro" id="IPR002347">
    <property type="entry name" value="SDR_fam"/>
</dbReference>
<feature type="chain" id="PRO_5005189577" description="protochlorophyllide reductase" evidence="8">
    <location>
        <begin position="22"/>
        <end position="430"/>
    </location>
</feature>
<dbReference type="PRINTS" id="PR00081">
    <property type="entry name" value="GDHRDH"/>
</dbReference>
<dbReference type="EMBL" id="CDMZ01000834">
    <property type="protein sequence ID" value="CEM22390.1"/>
    <property type="molecule type" value="Genomic_DNA"/>
</dbReference>
<dbReference type="UniPathway" id="UPA00668"/>
<evidence type="ECO:0000256" key="4">
    <source>
        <dbReference type="ARBA" id="ARBA00022531"/>
    </source>
</evidence>
<evidence type="ECO:0000256" key="8">
    <source>
        <dbReference type="SAM" id="SignalP"/>
    </source>
</evidence>
<reference evidence="9" key="1">
    <citation type="submission" date="2014-11" db="EMBL/GenBank/DDBJ databases">
        <authorList>
            <person name="Otto D Thomas"/>
            <person name="Naeem Raeece"/>
        </authorList>
    </citation>
    <scope>NUCLEOTIDE SEQUENCE</scope>
</reference>
<dbReference type="Pfam" id="PF00106">
    <property type="entry name" value="adh_short"/>
    <property type="match status" value="1"/>
</dbReference>
<dbReference type="InterPro" id="IPR005979">
    <property type="entry name" value="Prochl_reduct"/>
</dbReference>
<dbReference type="PANTHER" id="PTHR44419:SF19">
    <property type="entry name" value="PROTOCHLOROPHYLLIDE REDUCTASE A, CHLOROPLASTIC"/>
    <property type="match status" value="1"/>
</dbReference>
<evidence type="ECO:0000313" key="9">
    <source>
        <dbReference type="EMBL" id="CEM22390.1"/>
    </source>
</evidence>
<dbReference type="AlphaFoldDB" id="A0A0G4G2L6"/>
<accession>A0A0G4G2L6</accession>
<evidence type="ECO:0000256" key="2">
    <source>
        <dbReference type="ARBA" id="ARBA00005821"/>
    </source>
</evidence>
<gene>
    <name evidence="9" type="ORF">Cvel_19950</name>
</gene>
<evidence type="ECO:0000256" key="5">
    <source>
        <dbReference type="ARBA" id="ARBA00022857"/>
    </source>
</evidence>
<evidence type="ECO:0000256" key="1">
    <source>
        <dbReference type="ARBA" id="ARBA00005173"/>
    </source>
</evidence>
<dbReference type="SUPFAM" id="SSF51735">
    <property type="entry name" value="NAD(P)-binding Rossmann-fold domains"/>
    <property type="match status" value="1"/>
</dbReference>
<dbReference type="Gene3D" id="3.40.50.720">
    <property type="entry name" value="NAD(P)-binding Rossmann-like Domain"/>
    <property type="match status" value="1"/>
</dbReference>
<evidence type="ECO:0000256" key="3">
    <source>
        <dbReference type="ARBA" id="ARBA00012006"/>
    </source>
</evidence>
<dbReference type="NCBIfam" id="TIGR01289">
    <property type="entry name" value="LPOR"/>
    <property type="match status" value="1"/>
</dbReference>
<feature type="signal peptide" evidence="8">
    <location>
        <begin position="1"/>
        <end position="21"/>
    </location>
</feature>
<keyword evidence="7" id="KW-0149">Chlorophyll biosynthesis</keyword>
<keyword evidence="4" id="KW-0602">Photosynthesis</keyword>
<dbReference type="PhylomeDB" id="A0A0G4G2L6"/>
<protein>
    <recommendedName>
        <fullName evidence="3">protochlorophyllide reductase</fullName>
        <ecNumber evidence="3">1.3.1.33</ecNumber>
    </recommendedName>
</protein>
<dbReference type="GO" id="GO:0016630">
    <property type="term" value="F:protochlorophyllide reductase activity"/>
    <property type="evidence" value="ECO:0007669"/>
    <property type="project" value="UniProtKB-EC"/>
</dbReference>
<dbReference type="EC" id="1.3.1.33" evidence="3"/>
<dbReference type="GO" id="GO:0015995">
    <property type="term" value="P:chlorophyll biosynthetic process"/>
    <property type="evidence" value="ECO:0007669"/>
    <property type="project" value="UniProtKB-UniPathway"/>
</dbReference>
<evidence type="ECO:0000256" key="7">
    <source>
        <dbReference type="ARBA" id="ARBA00023171"/>
    </source>
</evidence>
<comment type="similarity">
    <text evidence="2">Belongs to the short-chain dehydrogenases/reductases (SDR) family. POR subfamily.</text>
</comment>
<dbReference type="InterPro" id="IPR036291">
    <property type="entry name" value="NAD(P)-bd_dom_sf"/>
</dbReference>
<proteinExistence type="inferred from homology"/>
<dbReference type="GO" id="GO:0015979">
    <property type="term" value="P:photosynthesis"/>
    <property type="evidence" value="ECO:0007669"/>
    <property type="project" value="UniProtKB-KW"/>
</dbReference>
<name>A0A0G4G2L6_9ALVE</name>
<keyword evidence="6" id="KW-0560">Oxidoreductase</keyword>
<comment type="pathway">
    <text evidence="1">Porphyrin-containing compound metabolism; chlorophyll biosynthesis.</text>
</comment>
<keyword evidence="8" id="KW-0732">Signal</keyword>
<evidence type="ECO:0000256" key="6">
    <source>
        <dbReference type="ARBA" id="ARBA00023002"/>
    </source>
</evidence>